<name>D0LZS7_HALO1</name>
<dbReference type="HOGENOM" id="CLU_1056765_0_0_7"/>
<dbReference type="eggNOG" id="ENOG503230M">
    <property type="taxonomic scope" value="Bacteria"/>
</dbReference>
<dbReference type="Proteomes" id="UP000001880">
    <property type="component" value="Chromosome"/>
</dbReference>
<evidence type="ECO:0000256" key="1">
    <source>
        <dbReference type="SAM" id="MobiDB-lite"/>
    </source>
</evidence>
<gene>
    <name evidence="2" type="ordered locus">Hoch_5574</name>
</gene>
<protein>
    <submittedName>
        <fullName evidence="2">Uncharacterized protein</fullName>
    </submittedName>
</protein>
<reference evidence="2 3" key="1">
    <citation type="journal article" date="2010" name="Stand. Genomic Sci.">
        <title>Complete genome sequence of Haliangium ochraceum type strain (SMP-2).</title>
        <authorList>
            <consortium name="US DOE Joint Genome Institute (JGI-PGF)"/>
            <person name="Ivanova N."/>
            <person name="Daum C."/>
            <person name="Lang E."/>
            <person name="Abt B."/>
            <person name="Kopitz M."/>
            <person name="Saunders E."/>
            <person name="Lapidus A."/>
            <person name="Lucas S."/>
            <person name="Glavina Del Rio T."/>
            <person name="Nolan M."/>
            <person name="Tice H."/>
            <person name="Copeland A."/>
            <person name="Cheng J.F."/>
            <person name="Chen F."/>
            <person name="Bruce D."/>
            <person name="Goodwin L."/>
            <person name="Pitluck S."/>
            <person name="Mavromatis K."/>
            <person name="Pati A."/>
            <person name="Mikhailova N."/>
            <person name="Chen A."/>
            <person name="Palaniappan K."/>
            <person name="Land M."/>
            <person name="Hauser L."/>
            <person name="Chang Y.J."/>
            <person name="Jeffries C.D."/>
            <person name="Detter J.C."/>
            <person name="Brettin T."/>
            <person name="Rohde M."/>
            <person name="Goker M."/>
            <person name="Bristow J."/>
            <person name="Markowitz V."/>
            <person name="Eisen J.A."/>
            <person name="Hugenholtz P."/>
            <person name="Kyrpides N.C."/>
            <person name="Klenk H.P."/>
        </authorList>
    </citation>
    <scope>NUCLEOTIDE SEQUENCE [LARGE SCALE GENOMIC DNA]</scope>
    <source>
        <strain evidence="3">DSM 14365 / CIP 107738 / JCM 11303 / AJ 13395 / SMP-2</strain>
    </source>
</reference>
<dbReference type="AlphaFoldDB" id="D0LZS7"/>
<organism evidence="2 3">
    <name type="scientific">Haliangium ochraceum (strain DSM 14365 / JCM 11303 / SMP-2)</name>
    <dbReference type="NCBI Taxonomy" id="502025"/>
    <lineage>
        <taxon>Bacteria</taxon>
        <taxon>Pseudomonadati</taxon>
        <taxon>Myxococcota</taxon>
        <taxon>Polyangia</taxon>
        <taxon>Haliangiales</taxon>
        <taxon>Kofleriaceae</taxon>
        <taxon>Haliangium</taxon>
    </lineage>
</organism>
<dbReference type="STRING" id="502025.Hoch_5574"/>
<evidence type="ECO:0000313" key="2">
    <source>
        <dbReference type="EMBL" id="ACY18056.1"/>
    </source>
</evidence>
<proteinExistence type="predicted"/>
<keyword evidence="3" id="KW-1185">Reference proteome</keyword>
<dbReference type="KEGG" id="hoh:Hoch_5574"/>
<sequence length="263" mass="30126">MSAAASKAPLHSSGEPKRAATSPVRARLARVWPQLRALLVALHLLAVVLLSLPQPHRVLDQRGWRSENARHDLEQWSARLSQLGFDYTPQTLARDLWDLSVAYVEVYKHLAEPFLIYARTLHLYQGWTMFATPQKHPAEFHVDIRQRGEWTPIYRPHSALYDFAGPTFRHNRLRKQFGRFARALHFGSYEGIAYYTARRAALAFPQADSIRVRLYRYQTLEPEAVRAGKIPEGRYDEQRLFDAAKLRAAAAAEAEAERAEAGR</sequence>
<dbReference type="EMBL" id="CP001804">
    <property type="protein sequence ID" value="ACY18056.1"/>
    <property type="molecule type" value="Genomic_DNA"/>
</dbReference>
<feature type="region of interest" description="Disordered" evidence="1">
    <location>
        <begin position="1"/>
        <end position="21"/>
    </location>
</feature>
<accession>D0LZS7</accession>
<evidence type="ECO:0000313" key="3">
    <source>
        <dbReference type="Proteomes" id="UP000001880"/>
    </source>
</evidence>